<evidence type="ECO:0000259" key="6">
    <source>
        <dbReference type="Pfam" id="PF06813"/>
    </source>
</evidence>
<evidence type="ECO:0000256" key="1">
    <source>
        <dbReference type="ARBA" id="ARBA00004141"/>
    </source>
</evidence>
<evidence type="ECO:0000313" key="7">
    <source>
        <dbReference type="EMBL" id="KAL0364643.1"/>
    </source>
</evidence>
<dbReference type="GO" id="GO:0016020">
    <property type="term" value="C:membrane"/>
    <property type="evidence" value="ECO:0007669"/>
    <property type="project" value="UniProtKB-SubCell"/>
</dbReference>
<evidence type="ECO:0000256" key="3">
    <source>
        <dbReference type="ARBA" id="ARBA00022989"/>
    </source>
</evidence>
<gene>
    <name evidence="7" type="ORF">Sangu_0561900</name>
</gene>
<reference evidence="7" key="1">
    <citation type="submission" date="2020-06" db="EMBL/GenBank/DDBJ databases">
        <authorList>
            <person name="Li T."/>
            <person name="Hu X."/>
            <person name="Zhang T."/>
            <person name="Song X."/>
            <person name="Zhang H."/>
            <person name="Dai N."/>
            <person name="Sheng W."/>
            <person name="Hou X."/>
            <person name="Wei L."/>
        </authorList>
    </citation>
    <scope>NUCLEOTIDE SEQUENCE</scope>
    <source>
        <strain evidence="7">G01</strain>
        <tissue evidence="7">Leaf</tissue>
    </source>
</reference>
<keyword evidence="3 5" id="KW-1133">Transmembrane helix</keyword>
<evidence type="ECO:0000256" key="2">
    <source>
        <dbReference type="ARBA" id="ARBA00022692"/>
    </source>
</evidence>
<keyword evidence="2 5" id="KW-0812">Transmembrane</keyword>
<keyword evidence="4 5" id="KW-0472">Membrane</keyword>
<dbReference type="PANTHER" id="PTHR21576:SF22">
    <property type="entry name" value="F25A4.25 PROTEIN"/>
    <property type="match status" value="1"/>
</dbReference>
<feature type="transmembrane region" description="Helical" evidence="5">
    <location>
        <begin position="58"/>
        <end position="79"/>
    </location>
</feature>
<dbReference type="InterPro" id="IPR010658">
    <property type="entry name" value="Nodulin-like"/>
</dbReference>
<sequence length="127" mass="14163">MGGGGGQHLDTVQLRRHLLLRYLLPHPQIHPSLRPIHPRLHLRLQGHRRQPLSILGPWVVHAAGAIQCFVGYFFMWLAVTGAIARPNVVVMCVFMFVASQAQTFFNTANVVTSVHNFPDYSGTMVGL</sequence>
<feature type="domain" description="Nodulin-like" evidence="6">
    <location>
        <begin position="54"/>
        <end position="127"/>
    </location>
</feature>
<dbReference type="Pfam" id="PF06813">
    <property type="entry name" value="Nodulin-like"/>
    <property type="match status" value="1"/>
</dbReference>
<proteinExistence type="predicted"/>
<name>A0AAW2QBE0_9LAMI</name>
<evidence type="ECO:0000256" key="5">
    <source>
        <dbReference type="SAM" id="Phobius"/>
    </source>
</evidence>
<accession>A0AAW2QBE0</accession>
<dbReference type="EMBL" id="JACGWK010000003">
    <property type="protein sequence ID" value="KAL0364643.1"/>
    <property type="molecule type" value="Genomic_DNA"/>
</dbReference>
<feature type="transmembrane region" description="Helical" evidence="5">
    <location>
        <begin position="86"/>
        <end position="105"/>
    </location>
</feature>
<evidence type="ECO:0000256" key="4">
    <source>
        <dbReference type="ARBA" id="ARBA00023136"/>
    </source>
</evidence>
<reference evidence="7" key="2">
    <citation type="journal article" date="2024" name="Plant">
        <title>Genomic evolution and insights into agronomic trait innovations of Sesamum species.</title>
        <authorList>
            <person name="Miao H."/>
            <person name="Wang L."/>
            <person name="Qu L."/>
            <person name="Liu H."/>
            <person name="Sun Y."/>
            <person name="Le M."/>
            <person name="Wang Q."/>
            <person name="Wei S."/>
            <person name="Zheng Y."/>
            <person name="Lin W."/>
            <person name="Duan Y."/>
            <person name="Cao H."/>
            <person name="Xiong S."/>
            <person name="Wang X."/>
            <person name="Wei L."/>
            <person name="Li C."/>
            <person name="Ma Q."/>
            <person name="Ju M."/>
            <person name="Zhao R."/>
            <person name="Li G."/>
            <person name="Mu C."/>
            <person name="Tian Q."/>
            <person name="Mei H."/>
            <person name="Zhang T."/>
            <person name="Gao T."/>
            <person name="Zhang H."/>
        </authorList>
    </citation>
    <scope>NUCLEOTIDE SEQUENCE</scope>
    <source>
        <strain evidence="7">G01</strain>
    </source>
</reference>
<dbReference type="AlphaFoldDB" id="A0AAW2QBE0"/>
<organism evidence="7">
    <name type="scientific">Sesamum angustifolium</name>
    <dbReference type="NCBI Taxonomy" id="2727405"/>
    <lineage>
        <taxon>Eukaryota</taxon>
        <taxon>Viridiplantae</taxon>
        <taxon>Streptophyta</taxon>
        <taxon>Embryophyta</taxon>
        <taxon>Tracheophyta</taxon>
        <taxon>Spermatophyta</taxon>
        <taxon>Magnoliopsida</taxon>
        <taxon>eudicotyledons</taxon>
        <taxon>Gunneridae</taxon>
        <taxon>Pentapetalae</taxon>
        <taxon>asterids</taxon>
        <taxon>lamiids</taxon>
        <taxon>Lamiales</taxon>
        <taxon>Pedaliaceae</taxon>
        <taxon>Sesamum</taxon>
    </lineage>
</organism>
<comment type="caution">
    <text evidence="7">The sequence shown here is derived from an EMBL/GenBank/DDBJ whole genome shotgun (WGS) entry which is preliminary data.</text>
</comment>
<dbReference type="PANTHER" id="PTHR21576">
    <property type="entry name" value="UNCHARACTERIZED NODULIN-LIKE PROTEIN"/>
    <property type="match status" value="1"/>
</dbReference>
<comment type="subcellular location">
    <subcellularLocation>
        <location evidence="1">Membrane</location>
        <topology evidence="1">Multi-pass membrane protein</topology>
    </subcellularLocation>
</comment>
<protein>
    <recommendedName>
        <fullName evidence="6">Nodulin-like domain-containing protein</fullName>
    </recommendedName>
</protein>